<name>A0A835Z6Z0_9STRA</name>
<feature type="region of interest" description="Disordered" evidence="1">
    <location>
        <begin position="602"/>
        <end position="660"/>
    </location>
</feature>
<organism evidence="2 3">
    <name type="scientific">Tribonema minus</name>
    <dbReference type="NCBI Taxonomy" id="303371"/>
    <lineage>
        <taxon>Eukaryota</taxon>
        <taxon>Sar</taxon>
        <taxon>Stramenopiles</taxon>
        <taxon>Ochrophyta</taxon>
        <taxon>PX clade</taxon>
        <taxon>Xanthophyceae</taxon>
        <taxon>Tribonematales</taxon>
        <taxon>Tribonemataceae</taxon>
        <taxon>Tribonema</taxon>
    </lineage>
</organism>
<feature type="compositionally biased region" description="Polar residues" evidence="1">
    <location>
        <begin position="101"/>
        <end position="111"/>
    </location>
</feature>
<accession>A0A835Z6Z0</accession>
<feature type="region of interest" description="Disordered" evidence="1">
    <location>
        <begin position="470"/>
        <end position="511"/>
    </location>
</feature>
<feature type="compositionally biased region" description="Basic residues" evidence="1">
    <location>
        <begin position="8"/>
        <end position="18"/>
    </location>
</feature>
<feature type="region of interest" description="Disordered" evidence="1">
    <location>
        <begin position="723"/>
        <end position="742"/>
    </location>
</feature>
<feature type="region of interest" description="Disordered" evidence="1">
    <location>
        <begin position="1"/>
        <end position="84"/>
    </location>
</feature>
<feature type="compositionally biased region" description="Gly residues" evidence="1">
    <location>
        <begin position="494"/>
        <end position="503"/>
    </location>
</feature>
<feature type="compositionally biased region" description="Basic and acidic residues" evidence="1">
    <location>
        <begin position="615"/>
        <end position="625"/>
    </location>
</feature>
<feature type="compositionally biased region" description="Low complexity" evidence="1">
    <location>
        <begin position="470"/>
        <end position="486"/>
    </location>
</feature>
<feature type="region of interest" description="Disordered" evidence="1">
    <location>
        <begin position="224"/>
        <end position="282"/>
    </location>
</feature>
<proteinExistence type="predicted"/>
<reference evidence="2" key="1">
    <citation type="submission" date="2021-02" db="EMBL/GenBank/DDBJ databases">
        <title>First Annotated Genome of the Yellow-green Alga Tribonema minus.</title>
        <authorList>
            <person name="Mahan K.M."/>
        </authorList>
    </citation>
    <scope>NUCLEOTIDE SEQUENCE</scope>
    <source>
        <strain evidence="2">UTEX B ZZ1240</strain>
    </source>
</reference>
<sequence>MMSSSGGKKVRNGRRHVAAVRASSTPSTVNAVLRSAPLSRGLIAPPPPPLRRNRRYSPGSVSFSNGGGSRHRRSSSSGGAGGAQVPSSLLLLQTRIVSPMGSLSPSRSPSTAAHGGSGGGVWTELSEMAQWLQDSISEDSGMWGSERVRLCAATAAAARAGSPHSNCGGSGDRASWTTITASGLHATMQLWADEDSHARVRGMQRLRQRQRRRWWRRQRLRRWRRPRRQRPRDGAGAGCEREQQQLQPALGEGRAGDEVLARRRQQRQQWSDSIGIGGGSETDADVLQSAQALDLDLPLGSGIAGAAAAHAAPFPPRSRAIAAASSTPGTLSANGSSVQSVCSGSVESWGSGSWCAGSGTGASGGGGKSGGAVHVPGRVAAAAARRDSSSSGDSAVVSAADALSATSNSMAATAAHGGGGASGGKRATVSAAAAARCKRTRPSLDPLLMSGAMLAPAPSSMSPEILLSVESGSSSNEGSPLSYGSSVRMERMHGSGGGGGGGSARHSPAQAQLSIRSRLHMRAVAAARRPAAGPAAAAAAAPGTAAAAALGKRHGSRQQRSGTRATAAAADEFTAAAVVAWLHSDSNAEVTSCGSRGAAALSSSSAHRGAPPLRCRSDVDDEQGRRAAGKPAGRKPAPPPPAAKQRRQQRPVEMPASGRSLAAAARISRLGVGNYTNDTNAVDSAWAAHALCFRGPRVPARARTQHAAAAKRLARAYLRTPREVTHVPPPPPSIHCARKQQQPPATSDATEFCMLALSRRLSSRLQGGWRMRSGHAHHRAVCALLRGRVTSPRSTFAVSKLTSAIESAEGQRMRNALLLSQYVMCRKRVQALLRRDTQCPCCAQPILLTPHPPPRAAATRCRRPPPPPDTAAVAGVPEPAHDGCAPRRSIARRVSAPVAARVRLRLCGPADVEDKAWFAVLSNSHVSMPLGLDAAAVLEGACAAL</sequence>
<keyword evidence="3" id="KW-1185">Reference proteome</keyword>
<feature type="region of interest" description="Disordered" evidence="1">
    <location>
        <begin position="100"/>
        <end position="119"/>
    </location>
</feature>
<evidence type="ECO:0000313" key="2">
    <source>
        <dbReference type="EMBL" id="KAG5183408.1"/>
    </source>
</evidence>
<gene>
    <name evidence="2" type="ORF">JKP88DRAFT_245268</name>
</gene>
<protein>
    <submittedName>
        <fullName evidence="2">Uncharacterized protein</fullName>
    </submittedName>
</protein>
<evidence type="ECO:0000313" key="3">
    <source>
        <dbReference type="Proteomes" id="UP000664859"/>
    </source>
</evidence>
<dbReference type="EMBL" id="JAFCMP010000212">
    <property type="protein sequence ID" value="KAG5183408.1"/>
    <property type="molecule type" value="Genomic_DNA"/>
</dbReference>
<evidence type="ECO:0000256" key="1">
    <source>
        <dbReference type="SAM" id="MobiDB-lite"/>
    </source>
</evidence>
<dbReference type="AlphaFoldDB" id="A0A835Z6Z0"/>
<dbReference type="Proteomes" id="UP000664859">
    <property type="component" value="Unassembled WGS sequence"/>
</dbReference>
<comment type="caution">
    <text evidence="2">The sequence shown here is derived from an EMBL/GenBank/DDBJ whole genome shotgun (WGS) entry which is preliminary data.</text>
</comment>